<dbReference type="NCBIfam" id="NF005036">
    <property type="entry name" value="PRK06451.1"/>
    <property type="match status" value="1"/>
</dbReference>
<dbReference type="Gene3D" id="3.40.718.10">
    <property type="entry name" value="Isopropylmalate Dehydrogenase"/>
    <property type="match status" value="1"/>
</dbReference>
<evidence type="ECO:0000256" key="6">
    <source>
        <dbReference type="ARBA" id="ARBA00022435"/>
    </source>
</evidence>
<name>A0A0F9NKD5_9ZZZZ</name>
<keyword evidence="6" id="KW-0329">Glyoxylate bypass</keyword>
<dbReference type="PANTHER" id="PTHR43504:SF1">
    <property type="entry name" value="ISOCITRATE DEHYDROGENASE [NADP]"/>
    <property type="match status" value="1"/>
</dbReference>
<comment type="similarity">
    <text evidence="3">Belongs to the isocitrate and isopropylmalate dehydrogenases family.</text>
</comment>
<dbReference type="NCBIfam" id="TIGR00183">
    <property type="entry name" value="prok_nadp_idh"/>
    <property type="match status" value="1"/>
</dbReference>
<dbReference type="EC" id="1.1.1.42" evidence="5"/>
<evidence type="ECO:0000256" key="10">
    <source>
        <dbReference type="ARBA" id="ARBA00022857"/>
    </source>
</evidence>
<comment type="subunit">
    <text evidence="4">Homodimer.</text>
</comment>
<dbReference type="PANTHER" id="PTHR43504">
    <property type="entry name" value="ISOCITRATE DEHYDROGENASE [NADP]"/>
    <property type="match status" value="1"/>
</dbReference>
<feature type="domain" description="Isopropylmalate dehydrogenase-like" evidence="14">
    <location>
        <begin position="27"/>
        <end position="406"/>
    </location>
</feature>
<accession>A0A0F9NKD5</accession>
<gene>
    <name evidence="15" type="ORF">LCGC14_1326510</name>
</gene>
<evidence type="ECO:0000256" key="9">
    <source>
        <dbReference type="ARBA" id="ARBA00022842"/>
    </source>
</evidence>
<dbReference type="SMART" id="SM01329">
    <property type="entry name" value="Iso_dh"/>
    <property type="match status" value="1"/>
</dbReference>
<comment type="catalytic activity">
    <reaction evidence="13">
        <text>D-threo-isocitrate + NADP(+) = 2-oxoglutarate + CO2 + NADPH</text>
        <dbReference type="Rhea" id="RHEA:19629"/>
        <dbReference type="ChEBI" id="CHEBI:15562"/>
        <dbReference type="ChEBI" id="CHEBI:16526"/>
        <dbReference type="ChEBI" id="CHEBI:16810"/>
        <dbReference type="ChEBI" id="CHEBI:57783"/>
        <dbReference type="ChEBI" id="CHEBI:58349"/>
        <dbReference type="EC" id="1.1.1.42"/>
    </reaction>
</comment>
<dbReference type="InterPro" id="IPR004439">
    <property type="entry name" value="Isocitrate_DH_NADP_dimer_prok"/>
</dbReference>
<dbReference type="Pfam" id="PF00180">
    <property type="entry name" value="Iso_dh"/>
    <property type="match status" value="1"/>
</dbReference>
<dbReference type="SUPFAM" id="SSF53659">
    <property type="entry name" value="Isocitrate/Isopropylmalate dehydrogenase-like"/>
    <property type="match status" value="1"/>
</dbReference>
<keyword evidence="9" id="KW-0460">Magnesium</keyword>
<evidence type="ECO:0000259" key="14">
    <source>
        <dbReference type="SMART" id="SM01329"/>
    </source>
</evidence>
<evidence type="ECO:0000256" key="8">
    <source>
        <dbReference type="ARBA" id="ARBA00022723"/>
    </source>
</evidence>
<evidence type="ECO:0000313" key="15">
    <source>
        <dbReference type="EMBL" id="KKM81762.1"/>
    </source>
</evidence>
<dbReference type="GO" id="GO:0006099">
    <property type="term" value="P:tricarboxylic acid cycle"/>
    <property type="evidence" value="ECO:0007669"/>
    <property type="project" value="UniProtKB-KW"/>
</dbReference>
<comment type="cofactor">
    <cofactor evidence="2">
        <name>Mg(2+)</name>
        <dbReference type="ChEBI" id="CHEBI:18420"/>
    </cofactor>
</comment>
<dbReference type="InterPro" id="IPR024084">
    <property type="entry name" value="IsoPropMal-DH-like_dom"/>
</dbReference>
<comment type="caution">
    <text evidence="15">The sequence shown here is derived from an EMBL/GenBank/DDBJ whole genome shotgun (WGS) entry which is preliminary data.</text>
</comment>
<keyword evidence="8" id="KW-0479">Metal-binding</keyword>
<evidence type="ECO:0000256" key="5">
    <source>
        <dbReference type="ARBA" id="ARBA00013013"/>
    </source>
</evidence>
<keyword evidence="7" id="KW-0816">Tricarboxylic acid cycle</keyword>
<keyword evidence="11" id="KW-0560">Oxidoreductase</keyword>
<dbReference type="EMBL" id="LAZR01007968">
    <property type="protein sequence ID" value="KKM81762.1"/>
    <property type="molecule type" value="Genomic_DNA"/>
</dbReference>
<dbReference type="GO" id="GO:0004450">
    <property type="term" value="F:isocitrate dehydrogenase (NADP+) activity"/>
    <property type="evidence" value="ECO:0007669"/>
    <property type="project" value="UniProtKB-EC"/>
</dbReference>
<evidence type="ECO:0000256" key="3">
    <source>
        <dbReference type="ARBA" id="ARBA00007769"/>
    </source>
</evidence>
<dbReference type="NCBIfam" id="NF005425">
    <property type="entry name" value="PRK07006.1"/>
    <property type="match status" value="1"/>
</dbReference>
<evidence type="ECO:0000256" key="2">
    <source>
        <dbReference type="ARBA" id="ARBA00001946"/>
    </source>
</evidence>
<dbReference type="AlphaFoldDB" id="A0A0F9NKD5"/>
<evidence type="ECO:0000256" key="7">
    <source>
        <dbReference type="ARBA" id="ARBA00022532"/>
    </source>
</evidence>
<sequence length="420" mass="47113">MYKANSAQKGEKIRIDNNRLFIPENPVIPYIEGDGIGPEVMGVARKVLDAAVKKAYQGRRKIIWLEIYAGEKAKKKYGEYLPQDTIQSIRDYIVAIKGPLTTPVGGGYRSLNVTLRQVLELYACVRPIEYFPGVPSPVIHPEKMNMVIFRENTEDVYAGIEWPQGSPEVKKLLNYLKKELGVEIREDSGIGIKPISITGTKRLVRKAIQYALEKERKSVTLVHKGNIMKYTEGAFRDWGYQVAKEEFSEKTITEKELWDKYQGELPRGKILLKDRIADNMFQQALTRTDEYEVIALPNLNGDYLSDACAAQVGGLGMAPGANMGDFISLFEATHGTAPKYAGQDKVNPSSMVLSGVMLLEYIGWKEAGDLIRQAIAKAIKQKKVTYDLARQMGIEPIKCSQFGEAIIDNLQEKEVKVERG</sequence>
<dbReference type="GO" id="GO:0006097">
    <property type="term" value="P:glyoxylate cycle"/>
    <property type="evidence" value="ECO:0007669"/>
    <property type="project" value="UniProtKB-KW"/>
</dbReference>
<comment type="cofactor">
    <cofactor evidence="1">
        <name>Mn(2+)</name>
        <dbReference type="ChEBI" id="CHEBI:29035"/>
    </cofactor>
</comment>
<keyword evidence="12" id="KW-0464">Manganese</keyword>
<proteinExistence type="inferred from homology"/>
<evidence type="ECO:0000256" key="12">
    <source>
        <dbReference type="ARBA" id="ARBA00023211"/>
    </source>
</evidence>
<evidence type="ECO:0000256" key="1">
    <source>
        <dbReference type="ARBA" id="ARBA00001936"/>
    </source>
</evidence>
<evidence type="ECO:0000256" key="13">
    <source>
        <dbReference type="ARBA" id="ARBA00023554"/>
    </source>
</evidence>
<dbReference type="InterPro" id="IPR019818">
    <property type="entry name" value="IsoCit/isopropylmalate_DH_CS"/>
</dbReference>
<evidence type="ECO:0000256" key="11">
    <source>
        <dbReference type="ARBA" id="ARBA00023002"/>
    </source>
</evidence>
<dbReference type="GO" id="GO:0051287">
    <property type="term" value="F:NAD binding"/>
    <property type="evidence" value="ECO:0007669"/>
    <property type="project" value="InterPro"/>
</dbReference>
<protein>
    <recommendedName>
        <fullName evidence="5">isocitrate dehydrogenase (NADP(+))</fullName>
        <ecNumber evidence="5">1.1.1.42</ecNumber>
    </recommendedName>
</protein>
<evidence type="ECO:0000256" key="4">
    <source>
        <dbReference type="ARBA" id="ARBA00011738"/>
    </source>
</evidence>
<dbReference type="PROSITE" id="PS00470">
    <property type="entry name" value="IDH_IMDH"/>
    <property type="match status" value="1"/>
</dbReference>
<organism evidence="15">
    <name type="scientific">marine sediment metagenome</name>
    <dbReference type="NCBI Taxonomy" id="412755"/>
    <lineage>
        <taxon>unclassified sequences</taxon>
        <taxon>metagenomes</taxon>
        <taxon>ecological metagenomes</taxon>
    </lineage>
</organism>
<dbReference type="GO" id="GO:0000287">
    <property type="term" value="F:magnesium ion binding"/>
    <property type="evidence" value="ECO:0007669"/>
    <property type="project" value="InterPro"/>
</dbReference>
<reference evidence="15" key="1">
    <citation type="journal article" date="2015" name="Nature">
        <title>Complex archaea that bridge the gap between prokaryotes and eukaryotes.</title>
        <authorList>
            <person name="Spang A."/>
            <person name="Saw J.H."/>
            <person name="Jorgensen S.L."/>
            <person name="Zaremba-Niedzwiedzka K."/>
            <person name="Martijn J."/>
            <person name="Lind A.E."/>
            <person name="van Eijk R."/>
            <person name="Schleper C."/>
            <person name="Guy L."/>
            <person name="Ettema T.J."/>
        </authorList>
    </citation>
    <scope>NUCLEOTIDE SEQUENCE</scope>
</reference>
<keyword evidence="10" id="KW-0521">NADP</keyword>